<comment type="subcellular location">
    <subcellularLocation>
        <location evidence="1">Membrane</location>
        <topology evidence="1">Multi-pass membrane protein</topology>
    </subcellularLocation>
</comment>
<feature type="transmembrane region" description="Helical" evidence="6">
    <location>
        <begin position="227"/>
        <end position="250"/>
    </location>
</feature>
<gene>
    <name evidence="7" type="ORF">ASTO00021_LOCUS6015</name>
</gene>
<evidence type="ECO:0008006" key="8">
    <source>
        <dbReference type="Google" id="ProtNLM"/>
    </source>
</evidence>
<feature type="transmembrane region" description="Helical" evidence="6">
    <location>
        <begin position="82"/>
        <end position="103"/>
    </location>
</feature>
<comment type="similarity">
    <text evidence="5">Belongs to the mitochondrial carrier (TC 2.A.29) family.</text>
</comment>
<evidence type="ECO:0000256" key="4">
    <source>
        <dbReference type="PROSITE-ProRule" id="PRU00282"/>
    </source>
</evidence>
<name>A0A7S3LN35_9STRA</name>
<dbReference type="PANTHER" id="PTHR47567">
    <property type="entry name" value="MITOCHONDRIAL SUBSTRATE/SOLUTE CARRIER"/>
    <property type="match status" value="1"/>
</dbReference>
<dbReference type="PROSITE" id="PS50920">
    <property type="entry name" value="SOLCAR"/>
    <property type="match status" value="1"/>
</dbReference>
<dbReference type="GO" id="GO:0016020">
    <property type="term" value="C:membrane"/>
    <property type="evidence" value="ECO:0007669"/>
    <property type="project" value="UniProtKB-SubCell"/>
</dbReference>
<dbReference type="Gene3D" id="1.50.40.10">
    <property type="entry name" value="Mitochondrial carrier domain"/>
    <property type="match status" value="1"/>
</dbReference>
<feature type="transmembrane region" description="Helical" evidence="6">
    <location>
        <begin position="12"/>
        <end position="33"/>
    </location>
</feature>
<reference evidence="7" key="1">
    <citation type="submission" date="2021-01" db="EMBL/GenBank/DDBJ databases">
        <authorList>
            <person name="Corre E."/>
            <person name="Pelletier E."/>
            <person name="Niang G."/>
            <person name="Scheremetjew M."/>
            <person name="Finn R."/>
            <person name="Kale V."/>
            <person name="Holt S."/>
            <person name="Cochrane G."/>
            <person name="Meng A."/>
            <person name="Brown T."/>
            <person name="Cohen L."/>
        </authorList>
    </citation>
    <scope>NUCLEOTIDE SEQUENCE</scope>
    <source>
        <strain evidence="7">GSBS06</strain>
    </source>
</reference>
<keyword evidence="2 4" id="KW-0812">Transmembrane</keyword>
<accession>A0A7S3LN35</accession>
<evidence type="ECO:0000256" key="3">
    <source>
        <dbReference type="ARBA" id="ARBA00023136"/>
    </source>
</evidence>
<organism evidence="7">
    <name type="scientific">Aplanochytrium stocchinoi</name>
    <dbReference type="NCBI Taxonomy" id="215587"/>
    <lineage>
        <taxon>Eukaryota</taxon>
        <taxon>Sar</taxon>
        <taxon>Stramenopiles</taxon>
        <taxon>Bigyra</taxon>
        <taxon>Labyrinthulomycetes</taxon>
        <taxon>Thraustochytrida</taxon>
        <taxon>Thraustochytriidae</taxon>
        <taxon>Aplanochytrium</taxon>
    </lineage>
</organism>
<sequence>METQSLASYSWLWRCCFLVLLSFIVLHIFFVSISSSSDIDSNSPQLATSRFSLRGGSPQHGSRPQAENQHIVHVFEKAASHAFSGGLPGGLAMIIQVLSLMWLRTTVNYQYRFGLSMKEAFKQLYHQGGIPRFYSGVSFAILLGPLSRFGDTAANTGVLFFFQSLEIDSAKSYSVPIGVQTAFASIIASLWRMLLAPLDCVKTTLQVEGRDGFRVLYTKISNHGVSVLYHGAFGIAFATVVGHYPWFFVYNTLNQYLLEPVSLLGKLLRNGYIGFCSSAVSDVCTNSIRVIKTIRQTSRQSVSYKDSALAVIREQGYEGLLTRGLRTKILVNGLQAIMFTILWKLLEEQLAA</sequence>
<keyword evidence="5" id="KW-0813">Transport</keyword>
<dbReference type="AlphaFoldDB" id="A0A7S3LN35"/>
<keyword evidence="6" id="KW-1133">Transmembrane helix</keyword>
<dbReference type="EMBL" id="HBIN01008125">
    <property type="protein sequence ID" value="CAE0435735.1"/>
    <property type="molecule type" value="Transcribed_RNA"/>
</dbReference>
<evidence type="ECO:0000313" key="7">
    <source>
        <dbReference type="EMBL" id="CAE0435735.1"/>
    </source>
</evidence>
<evidence type="ECO:0000256" key="6">
    <source>
        <dbReference type="SAM" id="Phobius"/>
    </source>
</evidence>
<dbReference type="Pfam" id="PF00153">
    <property type="entry name" value="Mito_carr"/>
    <property type="match status" value="1"/>
</dbReference>
<dbReference type="SUPFAM" id="SSF103506">
    <property type="entry name" value="Mitochondrial carrier"/>
    <property type="match status" value="1"/>
</dbReference>
<feature type="repeat" description="Solcar" evidence="4">
    <location>
        <begin position="176"/>
        <end position="256"/>
    </location>
</feature>
<proteinExistence type="inferred from homology"/>
<dbReference type="PANTHER" id="PTHR47567:SF1">
    <property type="entry name" value="NAD-DEPENDENT EPIMERASE_DEHYDRATASE DOMAIN-CONTAINING PROTEIN"/>
    <property type="match status" value="1"/>
</dbReference>
<dbReference type="InterPro" id="IPR023395">
    <property type="entry name" value="MCP_dom_sf"/>
</dbReference>
<evidence type="ECO:0000256" key="1">
    <source>
        <dbReference type="ARBA" id="ARBA00004141"/>
    </source>
</evidence>
<keyword evidence="3 4" id="KW-0472">Membrane</keyword>
<dbReference type="InterPro" id="IPR018108">
    <property type="entry name" value="MCP_transmembrane"/>
</dbReference>
<protein>
    <recommendedName>
        <fullName evidence="8">Mitochondrial carrier protein</fullName>
    </recommendedName>
</protein>
<evidence type="ECO:0000256" key="5">
    <source>
        <dbReference type="RuleBase" id="RU000488"/>
    </source>
</evidence>
<evidence type="ECO:0000256" key="2">
    <source>
        <dbReference type="ARBA" id="ARBA00022692"/>
    </source>
</evidence>